<protein>
    <submittedName>
        <fullName evidence="1">Uncharacterized protein</fullName>
    </submittedName>
</protein>
<comment type="caution">
    <text evidence="1">The sequence shown here is derived from an EMBL/GenBank/DDBJ whole genome shotgun (WGS) entry which is preliminary data.</text>
</comment>
<proteinExistence type="predicted"/>
<gene>
    <name evidence="1" type="ORF">HMPREF0872_04010</name>
</gene>
<organism evidence="1 2">
    <name type="scientific">Veillonella montpellierensis DNF00314</name>
    <dbReference type="NCBI Taxonomy" id="1401067"/>
    <lineage>
        <taxon>Bacteria</taxon>
        <taxon>Bacillati</taxon>
        <taxon>Bacillota</taxon>
        <taxon>Negativicutes</taxon>
        <taxon>Veillonellales</taxon>
        <taxon>Veillonellaceae</taxon>
        <taxon>Veillonella</taxon>
    </lineage>
</organism>
<dbReference type="AlphaFoldDB" id="A0A096ALN5"/>
<evidence type="ECO:0000313" key="1">
    <source>
        <dbReference type="EMBL" id="KGF47566.1"/>
    </source>
</evidence>
<name>A0A096ALN5_9FIRM</name>
<dbReference type="RefSeq" id="WP_038152094.1">
    <property type="nucleotide sequence ID" value="NZ_JRNT01000008.1"/>
</dbReference>
<accession>A0A096ALN5</accession>
<dbReference type="Proteomes" id="UP000029628">
    <property type="component" value="Unassembled WGS sequence"/>
</dbReference>
<reference evidence="1 2" key="1">
    <citation type="submission" date="2014-07" db="EMBL/GenBank/DDBJ databases">
        <authorList>
            <person name="McCorrison J."/>
            <person name="Sanka R."/>
            <person name="Torralba M."/>
            <person name="Gillis M."/>
            <person name="Haft D.H."/>
            <person name="Methe B."/>
            <person name="Sutton G."/>
            <person name="Nelson K.E."/>
        </authorList>
    </citation>
    <scope>NUCLEOTIDE SEQUENCE [LARGE SCALE GENOMIC DNA]</scope>
    <source>
        <strain evidence="1 2">DNF00314</strain>
    </source>
</reference>
<keyword evidence="2" id="KW-1185">Reference proteome</keyword>
<evidence type="ECO:0000313" key="2">
    <source>
        <dbReference type="Proteomes" id="UP000029628"/>
    </source>
</evidence>
<sequence>MDKNEFSKELLTRLYGAGYKYIVKDENSMLYAYKDSLEKINDIWCLFLFNDLFKDIKFEDGEPLDIAKELGIVDWSTIPKDTKVLVSNNGEDWLRRHFVEYNSGDDSYHFEVYTKGMSSWSTNKPTCRYKYCKLAEE</sequence>
<dbReference type="EMBL" id="JRNT01000008">
    <property type="protein sequence ID" value="KGF47566.1"/>
    <property type="molecule type" value="Genomic_DNA"/>
</dbReference>